<feature type="region of interest" description="Disordered" evidence="1">
    <location>
        <begin position="815"/>
        <end position="850"/>
    </location>
</feature>
<feature type="region of interest" description="Disordered" evidence="1">
    <location>
        <begin position="1435"/>
        <end position="1495"/>
    </location>
</feature>
<feature type="compositionally biased region" description="Low complexity" evidence="1">
    <location>
        <begin position="1"/>
        <end position="13"/>
    </location>
</feature>
<accession>A0A0F7V1K4</accession>
<feature type="region of interest" description="Disordered" evidence="1">
    <location>
        <begin position="1146"/>
        <end position="1166"/>
    </location>
</feature>
<feature type="region of interest" description="Disordered" evidence="1">
    <location>
        <begin position="892"/>
        <end position="911"/>
    </location>
</feature>
<feature type="compositionally biased region" description="Basic and acidic residues" evidence="1">
    <location>
        <begin position="2812"/>
        <end position="2822"/>
    </location>
</feature>
<gene>
    <name evidence="3" type="ORF">BN1205_088430</name>
</gene>
<reference evidence="3" key="1">
    <citation type="journal article" date="2015" name="PLoS ONE">
        <title>Comprehensive Evaluation of Toxoplasma gondii VEG and Neospora caninum LIV Genomes with Tachyzoite Stage Transcriptome and Proteome Defines Novel Transcript Features.</title>
        <authorList>
            <person name="Ramaprasad A."/>
            <person name="Mourier T."/>
            <person name="Naeem R."/>
            <person name="Malas T.B."/>
            <person name="Moussa E."/>
            <person name="Panigrahi A."/>
            <person name="Vermont S.J."/>
            <person name="Otto T.D."/>
            <person name="Wastling J."/>
            <person name="Pain A."/>
        </authorList>
    </citation>
    <scope>NUCLEOTIDE SEQUENCE</scope>
    <source>
        <strain evidence="3">VEG</strain>
    </source>
</reference>
<feature type="compositionally biased region" description="Basic and acidic residues" evidence="1">
    <location>
        <begin position="1782"/>
        <end position="1792"/>
    </location>
</feature>
<dbReference type="GO" id="GO:0016020">
    <property type="term" value="C:membrane"/>
    <property type="evidence" value="ECO:0007669"/>
    <property type="project" value="TreeGrafter"/>
</dbReference>
<feature type="region of interest" description="Disordered" evidence="1">
    <location>
        <begin position="1782"/>
        <end position="1802"/>
    </location>
</feature>
<dbReference type="PANTHER" id="PTHR35895">
    <property type="entry name" value="CHROMOSOME 16, WHOLE GENOME SHOTGUN SEQUENCE"/>
    <property type="match status" value="1"/>
</dbReference>
<feature type="compositionally biased region" description="Basic and acidic residues" evidence="1">
    <location>
        <begin position="2107"/>
        <end position="2116"/>
    </location>
</feature>
<dbReference type="InterPro" id="IPR046368">
    <property type="entry name" value="Tag1"/>
</dbReference>
<dbReference type="EMBL" id="LN714496">
    <property type="protein sequence ID" value="CEL73990.1"/>
    <property type="molecule type" value="Genomic_DNA"/>
</dbReference>
<name>A0A0F7V1K4_TOXGV</name>
<sequence length="3706" mass="394402">MPARSRQLASSASLEREVSAAEAPVMPVRSILKKPRAADSSGVNPGDLASKAPVGRVVPRLLPKRSPCVSVDARRGLSFAPSLHSFSSSSSFFCENFVEVTAETRRRSTSNPRREPEEQSSLPSCEHPEEIRAPSEVPPTSPSVSVAPTAQSRGQMSPEDSLGRQYYWQSVQTHASEKLETGQASPSLASLEDGRSVGSVLTRKSDRTTASGNDQADDGFPQGSSDAAPDATSTSPAASSGAARVQELREMEPEEARRSSEEGRSGGQGGENRACGLDAGRNIHSKENGSGDAKADLFLGIAPVASLKKKREGEGTEETLPGGENLLTDGEDSSSRSLEPSDKAGDGGGFWSYRWLPATFRKNKRRRRLLFFFLLLLLLLAIGLPILFFLVAPRIVAEQVKAVRVRVRSTTIENPDPSGFLASIDFEFLSSTPVAAHVEDLPVSISWQERPVGRMTVPGFTMQPSTRNIAFSSDFRVTNRPHWDAFLTAMLRDGKSEWRIQGQAKIRVLGLTFSDIPFDKTVEIEGPPLPVVDSARNARGFQVEEMDLAASDENRFRARAKVAFDNTSTSAINSLGELQFLLSYRDTPIGLLRSRGPVLLQRGRNSYWFDAELHPAVVPISREIQKALQVPNSPAEETVAKQRNAEAVGSPAEIEGFYSTDMARMTPSEDDATRFRTALSDMMSASLSGAPVYVKTIGVYTTQPLFAAAVRALAMETPVKNLFGAEETHMRRRDGGVGERTQGGGLVKEMRFDHFDISAEPSAENVARVAAKVTVRFANPLGDKSPLDIQTVSLSASLRRGGLDGTPMGVINGLMHATGPPRPVENPQISLNSENNSFAPSSSLEPAAAPLASRTEVAAFEREEKLVNFPEAASQPSRDDAGAFLAPLAKRLPAEAKPEGDGDEAPSRRLAVSRDNKPVLVNMSVMDVSFDMEGTIELADEGVPFSAFIRDMVSEPAPFVALAFTESDVEIQTVTALGPLVLKNLPLDQTLTIASMGDMRNVKIESFEVTGEVPGAWLISTVVAFPSKAPTSVYLGNLGLNLRFRDVLIGSVVARNVYIAQGTNKLRFTGRLQPPADALDTISEFFSAAVASPPRGDSRAGQTAENPSSMPGDAAFAVEEAAGEQVPMMQVTITAAAARLLDALEEEKADQDGGENGELSRVSQKRQPMKWVQEGVEGVSMDVPVPQVGTTADLVRSVNMKGLRMSLDGETATRSLDEAVPLRGSVELFLNNPLGRHLALRLSAVSLTFALAVDLPTEAAVVPTPSGLSRPVVSEVPEGAEDSAGVDSVTQRFSVQPKTRRLVVGRLATQVKNLQSEAVGHLFSDSATPPSTSSEGDASVLRLVLPLAVPLELAGDGAAFAEFVNAFLESENVELLVFGEAECTVQTGFGDVKIRNVDVKSALPLQGLHALKGSRLTAFKIVGYGSLRSFLDGNAHSSPDAESAGNRPNLPPSIPRPDASQRRTQGKAYNRETSEETHGEGEVGQEERRQRLGVSRETGEKALLLDLTALMRNPSEATVDMGSIELDILHMGATVGRVKGANVSLVPGDNFLNFVGGILLSRSTEAAVSSLVTRALLNADLELRIAVSAAARKKGPEWLTLALRGATILPEIPPLAELLPSMDRQHLLQDVSFDALTVSAVGWSPKAPASLLFQAATTVVALNPLGSAVPVSVRSVSFSATVSDRQGRRLGHLALPETPATSIGSGSEASLKVSVNVEDGRLLLDAEGVQLGRAIQEFLETPAVSLGLVLQGRADVRVDVGEATLVIGGLQIEKAISLGGAERPDANRHDAEESSVPASPNEGNMFSPRLLSFSFDGAHPTGGVSLAAVASMKNPAPVRLVLPRLFFSISFNETLLGHVWLADDMVVVEPSPRETQLRVRGRLYRQTTESGLHDLNALVKAVVSRVTLGENLDTREEAIESGRRSPVSVKIKVDRSLETAGLVTQPSHETLTDAAGSGNAPAGTLPLWLAVGLDGLALEAPVDGEQVLPRDLLRQLELKTVLVRLQPGANAPLLLDSRLQLHLQNPFGPGASLEIENVSVNADLRDAQRNRVFGRLSGISSRDVEESEERSAEAASAIETQAFPYALASRLASSHACEPETAGRSSSFDETKDRGSQSSERDLCVVDLPFSGALAVTDATAFADFAVAEATETPFPDAGPAPTSLIRVEGEAGATVHTPLGRLVVDGLAIRQAVPFSGVRALLASLSQGVSMQSFKVSHVAFNQDGVDRILFSARVALGSAPDAENASDATSEGRAGTEAMEVQAGTLKLDLVSGGVVIGSVETREAVLGALDGKPREIAVEGELFEASSVRGSPSSRLLALMRSAVGAGSGDVGLLIQSHRATAANAAVPAWLLDTIDRMQLRPALSGLDSALHLVESLRLQALSIAILDATHLATDAVVSVETRSPLGSDVALRVEEVAADILLFSPAADRGAESGASRGPRMATLRLASRPPSSQAQEGDLLRLELSLSHVNFGDTLELAGDGAVFGEFVAALLNGEAGSTPYEATVHASVSTAFGAFKIEGLKVRAAADLLNLAGAAAQSKRAERRDEAAGAREEGAATTPAGLLDDLSFDLVDLNFRSDGESPRESGVAFDATMALRLPVDVSLSLGSLAFRVDMPLTEHFSKPPTATDARKVSSAFLGSLRIPNLSLQPGVSTIAVSGQLMPRAADLPVVSDFLSHALRGLSPNLLVLGQDVELVGAATPLWLSKAARAMRVWAPLPAKGLEKYVAGSFANLSLQSVGISAVAPAVQSRDDAVALSADVRARLQSPFGDASRLAVKTVRLDVELKRRRDEEERQEKQSAQNGGIEEEPRPSETRESAEEDAASGGSVRRLQARGGSVHAPATNEEDDLETVGWLRMQDVPLEQVGEEIHVHLEHAVLTFEDRGDSFAALALSLMQATASVEVYVRGSASVVVDTELGLLDLRELPLSLEVPVEGLEIFAGRTLQHLSEGALENLRVSDFADPTVKGLHLSTRLVMENNHDVSVDLGPMAFDLTYEGLVIGAVVLPHFAMLPGRNEVELEGAVKPEGLEAFSRLASSFFLEKQYTVGVRGTPTKRLFSASAGDASEAAKLAVAHAGVQGRAPRWLREVLANVEFAVPVSGSLFGDGAGRGRRPEDAVSDMVKKVELVNIDVDFTGPRDPFVSGEVQVFYALPERLDIRHQVETVAGDMSLFHRHDQGPPTPLGSMHLGELAPVSAAQLLEAEAPVTLAAAARDEPVSALVRAQHGDAAEAAVGAPVALKFFVDALRLSVLEGAENALSNMIAEIVNKQGEMHILLKGRANLKIHTALGTLDIQDVPINLTKSFKCIGGLDPETVKNAFQMEEFGIQSGKAHGLLASAHLRLMMPKVVENFSVRLGKVTLDMFTPISPAKREQLGDLKLLSPPALKLVQPHPQFGYVIQAGMVQVADMAVPSKRPAIFARQKDSRSAAATDLDFLDSGAEQEDDQEFGGGEGAGEKYAASDGWLIGKAVLLRPVVDVAGEEVAIGTREIMSNYMNGRTGKLVIRGSLDSSENPILAGLFAQMEAVVDLPGTQQKLIKGVQISFRNGAENPVSSFLSQVNDPHSLLQALPEIASPSRLRGLPSLNFFVPVIEAVSVYENPVKVPIKLYYADMETFYEGQSLGGMVIDKGDKPDIIPPMQISHSTPVRIVPKLQNTSAALAIVRNIVSGTRKNVAIDAKGEVRIGIQDFRIGLDVDMEGIQIAF</sequence>
<feature type="region of interest" description="Disordered" evidence="1">
    <location>
        <begin position="2793"/>
        <end position="2850"/>
    </location>
</feature>
<feature type="region of interest" description="Disordered" evidence="1">
    <location>
        <begin position="1"/>
        <end position="59"/>
    </location>
</feature>
<feature type="transmembrane region" description="Helical" evidence="2">
    <location>
        <begin position="369"/>
        <end position="391"/>
    </location>
</feature>
<feature type="compositionally biased region" description="Polar residues" evidence="1">
    <location>
        <begin position="1100"/>
        <end position="1109"/>
    </location>
</feature>
<feature type="compositionally biased region" description="Basic and acidic residues" evidence="1">
    <location>
        <begin position="2793"/>
        <end position="2802"/>
    </location>
</feature>
<evidence type="ECO:0000256" key="1">
    <source>
        <dbReference type="SAM" id="MobiDB-lite"/>
    </source>
</evidence>
<feature type="compositionally biased region" description="Low complexity" evidence="1">
    <location>
        <begin position="318"/>
        <end position="328"/>
    </location>
</feature>
<organism evidence="3">
    <name type="scientific">Toxoplasma gondii (strain ATCC 50861 / VEG)</name>
    <dbReference type="NCBI Taxonomy" id="432359"/>
    <lineage>
        <taxon>Eukaryota</taxon>
        <taxon>Sar</taxon>
        <taxon>Alveolata</taxon>
        <taxon>Apicomplexa</taxon>
        <taxon>Conoidasida</taxon>
        <taxon>Coccidia</taxon>
        <taxon>Eucoccidiorida</taxon>
        <taxon>Eimeriorina</taxon>
        <taxon>Sarcocystidae</taxon>
        <taxon>Toxoplasma</taxon>
    </lineage>
</organism>
<evidence type="ECO:0000256" key="2">
    <source>
        <dbReference type="SAM" id="Phobius"/>
    </source>
</evidence>
<keyword evidence="2" id="KW-0472">Membrane</keyword>
<feature type="region of interest" description="Disordered" evidence="1">
    <location>
        <begin position="103"/>
        <end position="289"/>
    </location>
</feature>
<dbReference type="InterPro" id="IPR022185">
    <property type="entry name" value="DUF3712"/>
</dbReference>
<feature type="compositionally biased region" description="Low complexity" evidence="1">
    <location>
        <begin position="837"/>
        <end position="850"/>
    </location>
</feature>
<feature type="compositionally biased region" description="Basic and acidic residues" evidence="1">
    <location>
        <begin position="1469"/>
        <end position="1490"/>
    </location>
</feature>
<feature type="compositionally biased region" description="Basic and acidic residues" evidence="1">
    <location>
        <begin position="246"/>
        <end position="264"/>
    </location>
</feature>
<keyword evidence="2" id="KW-0812">Transmembrane</keyword>
<protein>
    <recommendedName>
        <fullName evidence="4">Transmembrane protein</fullName>
    </recommendedName>
</protein>
<feature type="region of interest" description="Disordered" evidence="1">
    <location>
        <begin position="2096"/>
        <end position="2116"/>
    </location>
</feature>
<dbReference type="PANTHER" id="PTHR35895:SF1">
    <property type="entry name" value="LIPID-BINDING SERUM GLYCOPROTEIN C-TERMINAL DOMAIN-CONTAINING PROTEIN"/>
    <property type="match status" value="1"/>
</dbReference>
<keyword evidence="2" id="KW-1133">Transmembrane helix</keyword>
<dbReference type="Pfam" id="PF12505">
    <property type="entry name" value="DUF3712"/>
    <property type="match status" value="1"/>
</dbReference>
<feature type="region of interest" description="Disordered" evidence="1">
    <location>
        <begin position="308"/>
        <end position="344"/>
    </location>
</feature>
<evidence type="ECO:0000313" key="3">
    <source>
        <dbReference type="EMBL" id="CEL73990.1"/>
    </source>
</evidence>
<feature type="compositionally biased region" description="Polar residues" evidence="1">
    <location>
        <begin position="827"/>
        <end position="836"/>
    </location>
</feature>
<feature type="compositionally biased region" description="Acidic residues" evidence="1">
    <location>
        <begin position="1146"/>
        <end position="1155"/>
    </location>
</feature>
<proteinExistence type="predicted"/>
<evidence type="ECO:0008006" key="4">
    <source>
        <dbReference type="Google" id="ProtNLM"/>
    </source>
</evidence>
<feature type="compositionally biased region" description="Basic and acidic residues" evidence="1">
    <location>
        <begin position="103"/>
        <end position="117"/>
    </location>
</feature>
<feature type="compositionally biased region" description="Low complexity" evidence="1">
    <location>
        <begin position="223"/>
        <end position="243"/>
    </location>
</feature>
<feature type="region of interest" description="Disordered" evidence="1">
    <location>
        <begin position="1091"/>
        <end position="1111"/>
    </location>
</feature>